<keyword evidence="5 9" id="KW-0547">Nucleotide-binding</keyword>
<evidence type="ECO:0000256" key="5">
    <source>
        <dbReference type="ARBA" id="ARBA00022741"/>
    </source>
</evidence>
<dbReference type="InterPro" id="IPR011245">
    <property type="entry name" value="Butyrate_kin"/>
</dbReference>
<keyword evidence="12" id="KW-1185">Reference proteome</keyword>
<dbReference type="PROSITE" id="PS01075">
    <property type="entry name" value="ACETATE_KINASE_1"/>
    <property type="match status" value="1"/>
</dbReference>
<keyword evidence="6 9" id="KW-0418">Kinase</keyword>
<dbReference type="Gene3D" id="3.30.420.40">
    <property type="match status" value="2"/>
</dbReference>
<name>A0ABW8T9F4_9CLOT</name>
<organism evidence="11 12">
    <name type="scientific">Clostridium neuense</name>
    <dbReference type="NCBI Taxonomy" id="1728934"/>
    <lineage>
        <taxon>Bacteria</taxon>
        <taxon>Bacillati</taxon>
        <taxon>Bacillota</taxon>
        <taxon>Clostridia</taxon>
        <taxon>Eubacteriales</taxon>
        <taxon>Clostridiaceae</taxon>
        <taxon>Clostridium</taxon>
    </lineage>
</organism>
<evidence type="ECO:0000256" key="10">
    <source>
        <dbReference type="RuleBase" id="RU003835"/>
    </source>
</evidence>
<keyword evidence="4 9" id="KW-0808">Transferase</keyword>
<protein>
    <recommendedName>
        <fullName evidence="9">Probable butyrate kinase</fullName>
        <shortName evidence="9">BK</shortName>
        <ecNumber evidence="9">2.7.2.7</ecNumber>
    </recommendedName>
    <alternativeName>
        <fullName evidence="9">Branched-chain carboxylic acid kinase</fullName>
    </alternativeName>
</protein>
<dbReference type="InterPro" id="IPR043129">
    <property type="entry name" value="ATPase_NBD"/>
</dbReference>
<dbReference type="PIRSF" id="PIRSF036458">
    <property type="entry name" value="Butyrate_kin"/>
    <property type="match status" value="1"/>
</dbReference>
<comment type="similarity">
    <text evidence="2 9 10">Belongs to the acetokinase family.</text>
</comment>
<keyword evidence="7 9" id="KW-0067">ATP-binding</keyword>
<dbReference type="RefSeq" id="WP_406785662.1">
    <property type="nucleotide sequence ID" value="NZ_JBJIAA010000001.1"/>
</dbReference>
<keyword evidence="3 9" id="KW-0963">Cytoplasm</keyword>
<dbReference type="SUPFAM" id="SSF53067">
    <property type="entry name" value="Actin-like ATPase domain"/>
    <property type="match status" value="2"/>
</dbReference>
<dbReference type="PROSITE" id="PS01076">
    <property type="entry name" value="ACETATE_KINASE_2"/>
    <property type="match status" value="1"/>
</dbReference>
<evidence type="ECO:0000313" key="12">
    <source>
        <dbReference type="Proteomes" id="UP001623592"/>
    </source>
</evidence>
<dbReference type="PRINTS" id="PR00471">
    <property type="entry name" value="ACETATEKNASE"/>
</dbReference>
<dbReference type="PANTHER" id="PTHR21060:SF3">
    <property type="entry name" value="BUTYRATE KINASE 2-RELATED"/>
    <property type="match status" value="1"/>
</dbReference>
<dbReference type="EC" id="2.7.2.7" evidence="9"/>
<dbReference type="Proteomes" id="UP001623592">
    <property type="component" value="Unassembled WGS sequence"/>
</dbReference>
<dbReference type="EMBL" id="JBJIAA010000001">
    <property type="protein sequence ID" value="MFL0248986.1"/>
    <property type="molecule type" value="Genomic_DNA"/>
</dbReference>
<dbReference type="NCBIfam" id="TIGR02707">
    <property type="entry name" value="butyr_kinase"/>
    <property type="match status" value="1"/>
</dbReference>
<evidence type="ECO:0000256" key="3">
    <source>
        <dbReference type="ARBA" id="ARBA00022490"/>
    </source>
</evidence>
<dbReference type="InterPro" id="IPR000890">
    <property type="entry name" value="Aliphatic_acid_kin_short-chain"/>
</dbReference>
<dbReference type="NCBIfam" id="NF002834">
    <property type="entry name" value="PRK03011.1-5"/>
    <property type="match status" value="1"/>
</dbReference>
<comment type="subcellular location">
    <subcellularLocation>
        <location evidence="1 9">Cytoplasm</location>
    </subcellularLocation>
</comment>
<dbReference type="Pfam" id="PF00871">
    <property type="entry name" value="Acetate_kinase"/>
    <property type="match status" value="1"/>
</dbReference>
<dbReference type="CDD" id="cd24011">
    <property type="entry name" value="ASKHA_NBD_BK"/>
    <property type="match status" value="1"/>
</dbReference>
<dbReference type="HAMAP" id="MF_00542">
    <property type="entry name" value="Butyrate_kinase"/>
    <property type="match status" value="1"/>
</dbReference>
<evidence type="ECO:0000256" key="1">
    <source>
        <dbReference type="ARBA" id="ARBA00004496"/>
    </source>
</evidence>
<reference evidence="11 12" key="1">
    <citation type="submission" date="2024-11" db="EMBL/GenBank/DDBJ databases">
        <authorList>
            <person name="Heng Y.C."/>
            <person name="Lim A.C.H."/>
            <person name="Lee J.K.Y."/>
            <person name="Kittelmann S."/>
        </authorList>
    </citation>
    <scope>NUCLEOTIDE SEQUENCE [LARGE SCALE GENOMIC DNA]</scope>
    <source>
        <strain evidence="11 12">WILCCON 0114</strain>
    </source>
</reference>
<evidence type="ECO:0000313" key="11">
    <source>
        <dbReference type="EMBL" id="MFL0248986.1"/>
    </source>
</evidence>
<proteinExistence type="inferred from homology"/>
<comment type="caution">
    <text evidence="11">The sequence shown here is derived from an EMBL/GenBank/DDBJ whole genome shotgun (WGS) entry which is preliminary data.</text>
</comment>
<evidence type="ECO:0000256" key="9">
    <source>
        <dbReference type="HAMAP-Rule" id="MF_00542"/>
    </source>
</evidence>
<dbReference type="PANTHER" id="PTHR21060">
    <property type="entry name" value="ACETATE KINASE"/>
    <property type="match status" value="1"/>
</dbReference>
<evidence type="ECO:0000256" key="7">
    <source>
        <dbReference type="ARBA" id="ARBA00022840"/>
    </source>
</evidence>
<gene>
    <name evidence="9 11" type="primary">buk</name>
    <name evidence="11" type="ORF">ACJDT4_01010</name>
</gene>
<evidence type="ECO:0000256" key="6">
    <source>
        <dbReference type="ARBA" id="ARBA00022777"/>
    </source>
</evidence>
<evidence type="ECO:0000256" key="2">
    <source>
        <dbReference type="ARBA" id="ARBA00008748"/>
    </source>
</evidence>
<comment type="catalytic activity">
    <reaction evidence="8 9">
        <text>butanoate + ATP = butanoyl phosphate + ADP</text>
        <dbReference type="Rhea" id="RHEA:13585"/>
        <dbReference type="ChEBI" id="CHEBI:17968"/>
        <dbReference type="ChEBI" id="CHEBI:30616"/>
        <dbReference type="ChEBI" id="CHEBI:58079"/>
        <dbReference type="ChEBI" id="CHEBI:456216"/>
        <dbReference type="EC" id="2.7.2.7"/>
    </reaction>
</comment>
<evidence type="ECO:0000256" key="4">
    <source>
        <dbReference type="ARBA" id="ARBA00022679"/>
    </source>
</evidence>
<dbReference type="InterPro" id="IPR023865">
    <property type="entry name" value="Aliphatic_acid_kinase_CS"/>
</dbReference>
<accession>A0ABW8T9F4</accession>
<evidence type="ECO:0000256" key="8">
    <source>
        <dbReference type="ARBA" id="ARBA00048596"/>
    </source>
</evidence>
<sequence>MNFRVLVINPGSTSTKIAVFNNREEILVETLRHSTGELQKYKNVCDQFEFRENVILKVLKEKDIDINKFDAVVARGGLLKPIVGGTYKINERMLEDLRIGVQGQHASNLGGIIADGIVSKLNIPAYIVDPVVVDEMDDIARYSGIPEIQRKSIFHALNQKAVGKRYAKETGKDYESLRIIVAHMGGGISVGAHRDGRIVDVNNALDGEGAFSPERSGGLPAGDLVRMCFSGKYTKDEMLKKITGKGGFVAYLGTNNALEVEKAAINGDEKAQKVEEAMGYQVAKDIGAAAVVLDGKVDAIILTGGMAYGKPIINFISKKVSFIAPVVVYPGEDEMLALAEGALDVLEGKESVKEYNPTRGLGESPLSF</sequence>
<dbReference type="GO" id="GO:0047761">
    <property type="term" value="F:butyrate kinase activity"/>
    <property type="evidence" value="ECO:0007669"/>
    <property type="project" value="UniProtKB-EC"/>
</dbReference>